<evidence type="ECO:0000256" key="1">
    <source>
        <dbReference type="SAM" id="MobiDB-lite"/>
    </source>
</evidence>
<feature type="non-terminal residue" evidence="2">
    <location>
        <position position="1"/>
    </location>
</feature>
<dbReference type="STRING" id="1328759.A0A5C2RK99"/>
<protein>
    <submittedName>
        <fullName evidence="2">Uncharacterized protein</fullName>
    </submittedName>
</protein>
<dbReference type="EMBL" id="ML122521">
    <property type="protein sequence ID" value="RPD52018.1"/>
    <property type="molecule type" value="Genomic_DNA"/>
</dbReference>
<dbReference type="AlphaFoldDB" id="A0A5C2RK99"/>
<organism evidence="2 3">
    <name type="scientific">Lentinus tigrinus ALCF2SS1-6</name>
    <dbReference type="NCBI Taxonomy" id="1328759"/>
    <lineage>
        <taxon>Eukaryota</taxon>
        <taxon>Fungi</taxon>
        <taxon>Dikarya</taxon>
        <taxon>Basidiomycota</taxon>
        <taxon>Agaricomycotina</taxon>
        <taxon>Agaricomycetes</taxon>
        <taxon>Polyporales</taxon>
        <taxon>Polyporaceae</taxon>
        <taxon>Lentinus</taxon>
    </lineage>
</organism>
<name>A0A5C2RK99_9APHY</name>
<reference evidence="2" key="1">
    <citation type="journal article" date="2018" name="Genome Biol. Evol.">
        <title>Genomics and development of Lentinus tigrinus, a white-rot wood-decaying mushroom with dimorphic fruiting bodies.</title>
        <authorList>
            <person name="Wu B."/>
            <person name="Xu Z."/>
            <person name="Knudson A."/>
            <person name="Carlson A."/>
            <person name="Chen N."/>
            <person name="Kovaka S."/>
            <person name="LaButti K."/>
            <person name="Lipzen A."/>
            <person name="Pennachio C."/>
            <person name="Riley R."/>
            <person name="Schakwitz W."/>
            <person name="Umezawa K."/>
            <person name="Ohm R.A."/>
            <person name="Grigoriev I.V."/>
            <person name="Nagy L.G."/>
            <person name="Gibbons J."/>
            <person name="Hibbett D."/>
        </authorList>
    </citation>
    <scope>NUCLEOTIDE SEQUENCE [LARGE SCALE GENOMIC DNA]</scope>
    <source>
        <strain evidence="2">ALCF2SS1-6</strain>
    </source>
</reference>
<feature type="compositionally biased region" description="Basic and acidic residues" evidence="1">
    <location>
        <begin position="277"/>
        <end position="296"/>
    </location>
</feature>
<keyword evidence="3" id="KW-1185">Reference proteome</keyword>
<proteinExistence type="predicted"/>
<dbReference type="Proteomes" id="UP000313359">
    <property type="component" value="Unassembled WGS sequence"/>
</dbReference>
<feature type="region of interest" description="Disordered" evidence="1">
    <location>
        <begin position="277"/>
        <end position="323"/>
    </location>
</feature>
<accession>A0A5C2RK99</accession>
<evidence type="ECO:0000313" key="2">
    <source>
        <dbReference type="EMBL" id="RPD52018.1"/>
    </source>
</evidence>
<feature type="region of interest" description="Disordered" evidence="1">
    <location>
        <begin position="1"/>
        <end position="24"/>
    </location>
</feature>
<gene>
    <name evidence="2" type="ORF">L227DRAFT_568878</name>
</gene>
<sequence>TPPLISLPTLDTLTPLDTTRDSSGTTCSNIYVDDALPASLLFAAGHDGEGDGSGSEAEEEWERVVNTPTMTPEPTSPTVPPLATIPRLSSPPVLLTLPTTHPKLLTTIHPPLPSLQPSTVSTPPPLSIPSTASLGPISTHGYYRELVSRYPGFYDNLDPEPAVTIHACINDLYPEHHPSLYGYGVPSRTASPSPHTDIIAPTVSSTKPAAPSFFLVPSSIPTTAPTATTTTSKPVAPEAPKSKVPATIVAPIPVPADNDLSILRSFQAECERVLVDQYEHEDSTRGDGERKRHHDELDDEALELPRKHAKSDVGHVEHDPLDDILDRLEAQTDGI</sequence>
<feature type="compositionally biased region" description="Low complexity" evidence="1">
    <location>
        <begin position="1"/>
        <end position="23"/>
    </location>
</feature>
<evidence type="ECO:0000313" key="3">
    <source>
        <dbReference type="Proteomes" id="UP000313359"/>
    </source>
</evidence>
<feature type="compositionally biased region" description="Basic and acidic residues" evidence="1">
    <location>
        <begin position="303"/>
        <end position="323"/>
    </location>
</feature>
<feature type="non-terminal residue" evidence="2">
    <location>
        <position position="335"/>
    </location>
</feature>
<feature type="region of interest" description="Disordered" evidence="1">
    <location>
        <begin position="43"/>
        <end position="62"/>
    </location>
</feature>